<feature type="domain" description="BRCT" evidence="2">
    <location>
        <begin position="19"/>
        <end position="42"/>
    </location>
</feature>
<feature type="non-terminal residue" evidence="3">
    <location>
        <position position="1"/>
    </location>
</feature>
<feature type="non-terminal residue" evidence="3">
    <location>
        <position position="77"/>
    </location>
</feature>
<gene>
    <name evidence="3" type="primary">Xrcc1</name>
    <name evidence="3" type="ORF">IRECYA_R16222</name>
</gene>
<dbReference type="PROSITE" id="PS50172">
    <property type="entry name" value="BRCT"/>
    <property type="match status" value="1"/>
</dbReference>
<dbReference type="EMBL" id="VWZV01013292">
    <property type="protein sequence ID" value="NXI16707.1"/>
    <property type="molecule type" value="Genomic_DNA"/>
</dbReference>
<reference evidence="3 4" key="1">
    <citation type="submission" date="2019-09" db="EMBL/GenBank/DDBJ databases">
        <title>Bird 10,000 Genomes (B10K) Project - Family phase.</title>
        <authorList>
            <person name="Zhang G."/>
        </authorList>
    </citation>
    <scope>NUCLEOTIDE SEQUENCE [LARGE SCALE GENOMIC DNA]</scope>
    <source>
        <strain evidence="3">B10K-DU-001-26</strain>
        <tissue evidence="3">Muscle</tissue>
    </source>
</reference>
<dbReference type="AlphaFoldDB" id="A0A7K9QYJ2"/>
<feature type="region of interest" description="Disordered" evidence="1">
    <location>
        <begin position="39"/>
        <end position="77"/>
    </location>
</feature>
<proteinExistence type="predicted"/>
<evidence type="ECO:0000256" key="1">
    <source>
        <dbReference type="SAM" id="MobiDB-lite"/>
    </source>
</evidence>
<evidence type="ECO:0000313" key="3">
    <source>
        <dbReference type="EMBL" id="NXI16707.1"/>
    </source>
</evidence>
<accession>A0A7K9QYJ2</accession>
<keyword evidence="4" id="KW-1185">Reference proteome</keyword>
<organism evidence="3 4">
    <name type="scientific">Irena cyanogastra</name>
    <name type="common">Philippine fairy-bluebird</name>
    <dbReference type="NCBI Taxonomy" id="175120"/>
    <lineage>
        <taxon>Eukaryota</taxon>
        <taxon>Metazoa</taxon>
        <taxon>Chordata</taxon>
        <taxon>Craniata</taxon>
        <taxon>Vertebrata</taxon>
        <taxon>Euteleostomi</taxon>
        <taxon>Archelosauria</taxon>
        <taxon>Archosauria</taxon>
        <taxon>Dinosauria</taxon>
        <taxon>Saurischia</taxon>
        <taxon>Theropoda</taxon>
        <taxon>Coelurosauria</taxon>
        <taxon>Aves</taxon>
        <taxon>Neognathae</taxon>
        <taxon>Neoaves</taxon>
        <taxon>Telluraves</taxon>
        <taxon>Australaves</taxon>
        <taxon>Passeriformes</taxon>
        <taxon>Corvoidea</taxon>
        <taxon>Irenidae</taxon>
        <taxon>Irena</taxon>
    </lineage>
</organism>
<dbReference type="Proteomes" id="UP000530962">
    <property type="component" value="Unassembled WGS sequence"/>
</dbReference>
<dbReference type="Gene3D" id="3.40.50.10190">
    <property type="entry name" value="BRCT domain"/>
    <property type="match status" value="1"/>
</dbReference>
<evidence type="ECO:0000313" key="4">
    <source>
        <dbReference type="Proteomes" id="UP000530962"/>
    </source>
</evidence>
<comment type="caution">
    <text evidence="3">The sequence shown here is derived from an EMBL/GenBank/DDBJ whole genome shotgun (WGS) entry which is preliminary data.</text>
</comment>
<sequence length="77" mass="8026">CAFPRTPKAARARQRGGVVVGPTWIWECQRAGRRLSCGPYLLDGSASSGSDGEEPEDAPPPSCPSPEAKKGAGPPHL</sequence>
<evidence type="ECO:0000259" key="2">
    <source>
        <dbReference type="PROSITE" id="PS50172"/>
    </source>
</evidence>
<dbReference type="InterPro" id="IPR036420">
    <property type="entry name" value="BRCT_dom_sf"/>
</dbReference>
<name>A0A7K9QYJ2_IRECY</name>
<protein>
    <submittedName>
        <fullName evidence="3">XRCC1 protein</fullName>
    </submittedName>
</protein>
<dbReference type="InterPro" id="IPR001357">
    <property type="entry name" value="BRCT_dom"/>
</dbReference>
<dbReference type="SUPFAM" id="SSF52113">
    <property type="entry name" value="BRCT domain"/>
    <property type="match status" value="1"/>
</dbReference>